<dbReference type="AlphaFoldDB" id="D1BCH8"/>
<dbReference type="Proteomes" id="UP000000322">
    <property type="component" value="Chromosome"/>
</dbReference>
<dbReference type="OrthoDB" id="4703953at2"/>
<evidence type="ECO:0000256" key="1">
    <source>
        <dbReference type="SAM" id="MobiDB-lite"/>
    </source>
</evidence>
<dbReference type="EMBL" id="CP001819">
    <property type="protein sequence ID" value="ACZ22965.1"/>
    <property type="molecule type" value="Genomic_DNA"/>
</dbReference>
<organism evidence="2 3">
    <name type="scientific">Sanguibacter keddieii (strain ATCC 51767 / DSM 10542 / NCFB 3025 / ST-74)</name>
    <dbReference type="NCBI Taxonomy" id="446469"/>
    <lineage>
        <taxon>Bacteria</taxon>
        <taxon>Bacillati</taxon>
        <taxon>Actinomycetota</taxon>
        <taxon>Actinomycetes</taxon>
        <taxon>Micrococcales</taxon>
        <taxon>Sanguibacteraceae</taxon>
        <taxon>Sanguibacter</taxon>
    </lineage>
</organism>
<dbReference type="HOGENOM" id="CLU_114057_0_0_11"/>
<dbReference type="Pfam" id="PF02566">
    <property type="entry name" value="OsmC"/>
    <property type="match status" value="1"/>
</dbReference>
<dbReference type="eggNOG" id="COG1765">
    <property type="taxonomic scope" value="Bacteria"/>
</dbReference>
<dbReference type="Gene3D" id="3.30.300.20">
    <property type="match status" value="1"/>
</dbReference>
<evidence type="ECO:0000313" key="2">
    <source>
        <dbReference type="EMBL" id="ACZ22965.1"/>
    </source>
</evidence>
<dbReference type="InterPro" id="IPR036102">
    <property type="entry name" value="OsmC/Ohrsf"/>
</dbReference>
<sequence>MTENTSTATDSSSDTPTGTSSSTVSPAPQAGTQPALWVERTGGRRYVGRSARGGEVQLGGLDVEGTFTPGELLKIALAACTGFSSDVTLARRLGDDYAATIHVSGVSDPDEDRYPRLVERLELDLSGLDDEARERLLTVVTRAVDQACTVGRTLKAGAEVELTIASVSTAE</sequence>
<reference evidence="2 3" key="1">
    <citation type="journal article" date="2009" name="Stand. Genomic Sci.">
        <title>Complete genome sequence of Sanguibacter keddieii type strain (ST-74).</title>
        <authorList>
            <person name="Ivanova N."/>
            <person name="Sikorski J."/>
            <person name="Sims D."/>
            <person name="Brettin T."/>
            <person name="Detter J.C."/>
            <person name="Han C."/>
            <person name="Lapidus A."/>
            <person name="Copeland A."/>
            <person name="Glavina Del Rio T."/>
            <person name="Nolan M."/>
            <person name="Chen F."/>
            <person name="Lucas S."/>
            <person name="Tice H."/>
            <person name="Cheng J.F."/>
            <person name="Bruce D."/>
            <person name="Goodwin L."/>
            <person name="Pitluck S."/>
            <person name="Pati A."/>
            <person name="Mavromatis K."/>
            <person name="Chen A."/>
            <person name="Palaniappan K."/>
            <person name="D'haeseleer P."/>
            <person name="Chain P."/>
            <person name="Bristow J."/>
            <person name="Eisen J.A."/>
            <person name="Markowitz V."/>
            <person name="Hugenholtz P."/>
            <person name="Goker M."/>
            <person name="Pukall R."/>
            <person name="Klenk H.P."/>
            <person name="Kyrpides N.C."/>
        </authorList>
    </citation>
    <scope>NUCLEOTIDE SEQUENCE [LARGE SCALE GENOMIC DNA]</scope>
    <source>
        <strain evidence="3">ATCC 51767 / DSM 10542 / NCFB 3025 / ST-74</strain>
    </source>
</reference>
<dbReference type="RefSeq" id="WP_012868033.1">
    <property type="nucleotide sequence ID" value="NC_013521.1"/>
</dbReference>
<accession>D1BCH8</accession>
<keyword evidence="3" id="KW-1185">Reference proteome</keyword>
<protein>
    <submittedName>
        <fullName evidence="2">Predicted redox protein, regulator of disulfide bond formation</fullName>
    </submittedName>
</protein>
<dbReference type="STRING" id="446469.Sked_30670"/>
<proteinExistence type="predicted"/>
<dbReference type="InterPro" id="IPR015946">
    <property type="entry name" value="KH_dom-like_a/b"/>
</dbReference>
<dbReference type="InterPro" id="IPR003718">
    <property type="entry name" value="OsmC/Ohr_fam"/>
</dbReference>
<dbReference type="SUPFAM" id="SSF82784">
    <property type="entry name" value="OsmC-like"/>
    <property type="match status" value="1"/>
</dbReference>
<dbReference type="KEGG" id="ske:Sked_30670"/>
<gene>
    <name evidence="2" type="ordered locus">Sked_30670</name>
</gene>
<name>D1BCH8_SANKS</name>
<feature type="region of interest" description="Disordered" evidence="1">
    <location>
        <begin position="1"/>
        <end position="41"/>
    </location>
</feature>
<evidence type="ECO:0000313" key="3">
    <source>
        <dbReference type="Proteomes" id="UP000000322"/>
    </source>
</evidence>
<feature type="compositionally biased region" description="Low complexity" evidence="1">
    <location>
        <begin position="1"/>
        <end position="25"/>
    </location>
</feature>